<name>A0A8J7U601_9BACT</name>
<dbReference type="InterPro" id="IPR000873">
    <property type="entry name" value="AMP-dep_synth/lig_dom"/>
</dbReference>
<evidence type="ECO:0000259" key="1">
    <source>
        <dbReference type="Pfam" id="PF00501"/>
    </source>
</evidence>
<dbReference type="RefSeq" id="WP_207860988.1">
    <property type="nucleotide sequence ID" value="NZ_JAFREP010000021.1"/>
</dbReference>
<dbReference type="InterPro" id="IPR045851">
    <property type="entry name" value="AMP-bd_C_sf"/>
</dbReference>
<dbReference type="InterPro" id="IPR042099">
    <property type="entry name" value="ANL_N_sf"/>
</dbReference>
<proteinExistence type="predicted"/>
<dbReference type="EMBL" id="JAFREP010000021">
    <property type="protein sequence ID" value="MBO1321013.1"/>
    <property type="molecule type" value="Genomic_DNA"/>
</dbReference>
<dbReference type="PROSITE" id="PS00455">
    <property type="entry name" value="AMP_BINDING"/>
    <property type="match status" value="1"/>
</dbReference>
<evidence type="ECO:0000313" key="4">
    <source>
        <dbReference type="Proteomes" id="UP000664417"/>
    </source>
</evidence>
<dbReference type="InterPro" id="IPR050237">
    <property type="entry name" value="ATP-dep_AMP-bd_enzyme"/>
</dbReference>
<sequence length="502" mass="55072">MGLFEHRIETVLREGATMRPDSTALIDGDTHWTYAACAAAARQYARMLQHHDLGYGDRVALLLDKSRDTVAAFFGAWIAGGIVVPVNTELKQHQIDHILCDSGARLLVTTSRKLRQLDTAAFAGQVLCIDEPMEETLPALTAIPDQANPDDPAVILYTSGSTGKPKGILVSHRNLFAGARIVAGYLGLQPEDRILCVLPFNFDYGLNQMLSGFYTGARIVLHNGALPADICRALVDHRITVFAGVPPLWLQLMSRFSPLKQTALPDLRLITNSGGAFPQNLLAAYRETLPHCHIVLMYGLTEAFRSSYLPPEELAARPGSMGRAIPHTRLSVVDAAGDPCPADTPGELLHQGPTVALGYWNNARATAAVFRPDPMADTAGARAVYSGDVVRRDREGWFTFVARADQMLKVQGFRLSPEEVEEVAYASNLVTEVIVVPFYDAQQHCRLRLHVVPKEAATFQKAALAAYCRQHMPRYMVPHDIVLHQALPRTATGKIDRKQVSS</sequence>
<reference evidence="3" key="1">
    <citation type="submission" date="2021-03" db="EMBL/GenBank/DDBJ databases">
        <authorList>
            <person name="Wang G."/>
        </authorList>
    </citation>
    <scope>NUCLEOTIDE SEQUENCE</scope>
    <source>
        <strain evidence="3">KCTC 12899</strain>
    </source>
</reference>
<gene>
    <name evidence="3" type="ORF">J3U88_21220</name>
</gene>
<protein>
    <submittedName>
        <fullName evidence="3">AMP-binding protein</fullName>
    </submittedName>
</protein>
<dbReference type="Pfam" id="PF00501">
    <property type="entry name" value="AMP-binding"/>
    <property type="match status" value="1"/>
</dbReference>
<dbReference type="InterPro" id="IPR020845">
    <property type="entry name" value="AMP-binding_CS"/>
</dbReference>
<feature type="domain" description="AMP-dependent synthetase/ligase" evidence="1">
    <location>
        <begin position="13"/>
        <end position="360"/>
    </location>
</feature>
<dbReference type="PANTHER" id="PTHR43767">
    <property type="entry name" value="LONG-CHAIN-FATTY-ACID--COA LIGASE"/>
    <property type="match status" value="1"/>
</dbReference>
<dbReference type="Gene3D" id="3.30.300.30">
    <property type="match status" value="1"/>
</dbReference>
<dbReference type="InterPro" id="IPR025110">
    <property type="entry name" value="AMP-bd_C"/>
</dbReference>
<organism evidence="3 4">
    <name type="scientific">Acanthopleuribacter pedis</name>
    <dbReference type="NCBI Taxonomy" id="442870"/>
    <lineage>
        <taxon>Bacteria</taxon>
        <taxon>Pseudomonadati</taxon>
        <taxon>Acidobacteriota</taxon>
        <taxon>Holophagae</taxon>
        <taxon>Acanthopleuribacterales</taxon>
        <taxon>Acanthopleuribacteraceae</taxon>
        <taxon>Acanthopleuribacter</taxon>
    </lineage>
</organism>
<dbReference type="Pfam" id="PF13193">
    <property type="entry name" value="AMP-binding_C"/>
    <property type="match status" value="1"/>
</dbReference>
<keyword evidence="4" id="KW-1185">Reference proteome</keyword>
<evidence type="ECO:0000313" key="3">
    <source>
        <dbReference type="EMBL" id="MBO1321013.1"/>
    </source>
</evidence>
<dbReference type="AlphaFoldDB" id="A0A8J7U601"/>
<dbReference type="Proteomes" id="UP000664417">
    <property type="component" value="Unassembled WGS sequence"/>
</dbReference>
<dbReference type="GO" id="GO:0016877">
    <property type="term" value="F:ligase activity, forming carbon-sulfur bonds"/>
    <property type="evidence" value="ECO:0007669"/>
    <property type="project" value="UniProtKB-ARBA"/>
</dbReference>
<dbReference type="SUPFAM" id="SSF56801">
    <property type="entry name" value="Acetyl-CoA synthetase-like"/>
    <property type="match status" value="1"/>
</dbReference>
<dbReference type="PRINTS" id="PR00154">
    <property type="entry name" value="AMPBINDING"/>
</dbReference>
<evidence type="ECO:0000259" key="2">
    <source>
        <dbReference type="Pfam" id="PF13193"/>
    </source>
</evidence>
<dbReference type="Gene3D" id="3.40.50.12780">
    <property type="entry name" value="N-terminal domain of ligase-like"/>
    <property type="match status" value="1"/>
</dbReference>
<dbReference type="PANTHER" id="PTHR43767:SF10">
    <property type="entry name" value="SURFACTIN SYNTHASE SUBUNIT 1"/>
    <property type="match status" value="1"/>
</dbReference>
<dbReference type="InterPro" id="IPR020459">
    <property type="entry name" value="AMP-binding"/>
</dbReference>
<comment type="caution">
    <text evidence="3">The sequence shown here is derived from an EMBL/GenBank/DDBJ whole genome shotgun (WGS) entry which is preliminary data.</text>
</comment>
<accession>A0A8J7U601</accession>
<feature type="domain" description="AMP-binding enzyme C-terminal" evidence="2">
    <location>
        <begin position="419"/>
        <end position="494"/>
    </location>
</feature>